<dbReference type="AlphaFoldDB" id="B2A6M3"/>
<sequence>MSHNELTDKRKLELVFQNFKESKNIDVEKQERKAKVDFINNNLMKDQLSNFNEGTVRELVQLLWSFQGWTNKDYLVEEMLKSGLGNIRDALEFLIYSEKPIAHRFDYVKRNIRMMGAAAISEVLTHFDEDCAIWNRRAREGLINLGVPKNKLPSSTQISGKQYEDFCFLAKKVLDEIKSFDQEIQNFLDLNSLLFFLSNLDTSIVEQNDEEEFIEDFNHDYAIQQVAQLGDGLGFEVETEFYVAPGCRIDALWRSRIANLGIISYAFEVHRRGSRDSAILNLQRVIKQDSSIQKVIVVSTKKEIEIFKNEIASLGEEFRDAIGYLEVDELEKALEHLDSLKEVLNYAGLLKT</sequence>
<keyword evidence="2" id="KW-1185">Reference proteome</keyword>
<dbReference type="HOGENOM" id="CLU_067988_0_0_9"/>
<dbReference type="RefSeq" id="WP_012448413.1">
    <property type="nucleotide sequence ID" value="NC_010718.1"/>
</dbReference>
<dbReference type="STRING" id="457570.Nther_1989"/>
<gene>
    <name evidence="1" type="ordered locus">Nther_1989</name>
</gene>
<protein>
    <submittedName>
        <fullName evidence="1">Uncharacterized protein</fullName>
    </submittedName>
</protein>
<name>B2A6M3_NATTJ</name>
<organism evidence="1 2">
    <name type="scientific">Natranaerobius thermophilus (strain ATCC BAA-1301 / DSM 18059 / JW/NM-WN-LF)</name>
    <dbReference type="NCBI Taxonomy" id="457570"/>
    <lineage>
        <taxon>Bacteria</taxon>
        <taxon>Bacillati</taxon>
        <taxon>Bacillota</taxon>
        <taxon>Clostridia</taxon>
        <taxon>Natranaerobiales</taxon>
        <taxon>Natranaerobiaceae</taxon>
        <taxon>Natranaerobius</taxon>
    </lineage>
</organism>
<dbReference type="KEGG" id="nth:Nther_1989"/>
<dbReference type="EMBL" id="CP001034">
    <property type="protein sequence ID" value="ACB85556.1"/>
    <property type="molecule type" value="Genomic_DNA"/>
</dbReference>
<proteinExistence type="predicted"/>
<reference evidence="1 2" key="2">
    <citation type="journal article" date="2011" name="J. Bacteriol.">
        <title>Complete genome sequence of the anaerobic, halophilic alkalithermophile Natranaerobius thermophilus JW/NM-WN-LF.</title>
        <authorList>
            <person name="Zhao B."/>
            <person name="Mesbah N.M."/>
            <person name="Dalin E."/>
            <person name="Goodwin L."/>
            <person name="Nolan M."/>
            <person name="Pitluck S."/>
            <person name="Chertkov O."/>
            <person name="Brettin T.S."/>
            <person name="Han J."/>
            <person name="Larimer F.W."/>
            <person name="Land M.L."/>
            <person name="Hauser L."/>
            <person name="Kyrpides N."/>
            <person name="Wiegel J."/>
        </authorList>
    </citation>
    <scope>NUCLEOTIDE SEQUENCE [LARGE SCALE GENOMIC DNA]</scope>
    <source>
        <strain evidence="2">ATCC BAA-1301 / DSM 18059 / JW/NM-WN-LF</strain>
    </source>
</reference>
<accession>B2A6M3</accession>
<reference evidence="1 2" key="1">
    <citation type="submission" date="2008-04" db="EMBL/GenBank/DDBJ databases">
        <title>Complete sequence of chromosome of Natranaerobius thermophilus JW/NM-WN-LF.</title>
        <authorList>
            <consortium name="US DOE Joint Genome Institute"/>
            <person name="Copeland A."/>
            <person name="Lucas S."/>
            <person name="Lapidus A."/>
            <person name="Glavina del Rio T."/>
            <person name="Dalin E."/>
            <person name="Tice H."/>
            <person name="Bruce D."/>
            <person name="Goodwin L."/>
            <person name="Pitluck S."/>
            <person name="Chertkov O."/>
            <person name="Brettin T."/>
            <person name="Detter J.C."/>
            <person name="Han C."/>
            <person name="Kuske C.R."/>
            <person name="Schmutz J."/>
            <person name="Larimer F."/>
            <person name="Land M."/>
            <person name="Hauser L."/>
            <person name="Kyrpides N."/>
            <person name="Lykidis A."/>
            <person name="Mesbah N.M."/>
            <person name="Wiegel J."/>
        </authorList>
    </citation>
    <scope>NUCLEOTIDE SEQUENCE [LARGE SCALE GENOMIC DNA]</scope>
    <source>
        <strain evidence="2">ATCC BAA-1301 / DSM 18059 / JW/NM-WN-LF</strain>
    </source>
</reference>
<evidence type="ECO:0000313" key="2">
    <source>
        <dbReference type="Proteomes" id="UP000001683"/>
    </source>
</evidence>
<dbReference type="InParanoid" id="B2A6M3"/>
<evidence type="ECO:0000313" key="1">
    <source>
        <dbReference type="EMBL" id="ACB85556.1"/>
    </source>
</evidence>
<dbReference type="OrthoDB" id="1090634at2"/>
<dbReference type="eggNOG" id="ENOG50332QE">
    <property type="taxonomic scope" value="Bacteria"/>
</dbReference>
<dbReference type="Proteomes" id="UP000001683">
    <property type="component" value="Chromosome"/>
</dbReference>